<dbReference type="Gene3D" id="3.30.70.270">
    <property type="match status" value="2"/>
</dbReference>
<keyword evidence="5" id="KW-0255">Endonuclease</keyword>
<dbReference type="PROSITE" id="PS50878">
    <property type="entry name" value="RT_POL"/>
    <property type="match status" value="1"/>
</dbReference>
<feature type="domain" description="Integrase catalytic" evidence="9">
    <location>
        <begin position="1142"/>
        <end position="1301"/>
    </location>
</feature>
<dbReference type="InterPro" id="IPR041588">
    <property type="entry name" value="Integrase_H2C2"/>
</dbReference>
<evidence type="ECO:0000256" key="1">
    <source>
        <dbReference type="ARBA" id="ARBA00012493"/>
    </source>
</evidence>
<gene>
    <name evidence="10" type="ORF">LAZ67_3002452</name>
</gene>
<dbReference type="Pfam" id="PF00078">
    <property type="entry name" value="RVT_1"/>
    <property type="match status" value="1"/>
</dbReference>
<dbReference type="Pfam" id="PF00665">
    <property type="entry name" value="rve"/>
    <property type="match status" value="1"/>
</dbReference>
<feature type="region of interest" description="Disordered" evidence="7">
    <location>
        <begin position="22"/>
        <end position="67"/>
    </location>
</feature>
<dbReference type="InterPro" id="IPR036397">
    <property type="entry name" value="RNaseH_sf"/>
</dbReference>
<evidence type="ECO:0000256" key="2">
    <source>
        <dbReference type="ARBA" id="ARBA00022679"/>
    </source>
</evidence>
<keyword evidence="3" id="KW-0548">Nucleotidyltransferase</keyword>
<reference evidence="10 11" key="1">
    <citation type="submission" date="2022-01" db="EMBL/GenBank/DDBJ databases">
        <title>A chromosomal length assembly of Cordylochernes scorpioides.</title>
        <authorList>
            <person name="Zeh D."/>
            <person name="Zeh J."/>
        </authorList>
    </citation>
    <scope>NUCLEOTIDE SEQUENCE [LARGE SCALE GENOMIC DNA]</scope>
    <source>
        <strain evidence="10">IN4F17</strain>
        <tissue evidence="10">Whole Body</tissue>
    </source>
</reference>
<dbReference type="Gene3D" id="2.40.70.10">
    <property type="entry name" value="Acid Proteases"/>
    <property type="match status" value="1"/>
</dbReference>
<dbReference type="PANTHER" id="PTHR37984:SF5">
    <property type="entry name" value="PROTEIN NYNRIN-LIKE"/>
    <property type="match status" value="1"/>
</dbReference>
<dbReference type="InterPro" id="IPR043128">
    <property type="entry name" value="Rev_trsase/Diguanyl_cyclase"/>
</dbReference>
<evidence type="ECO:0000256" key="7">
    <source>
        <dbReference type="SAM" id="MobiDB-lite"/>
    </source>
</evidence>
<keyword evidence="5" id="KW-0378">Hydrolase</keyword>
<dbReference type="InterPro" id="IPR050951">
    <property type="entry name" value="Retrovirus_Pol_polyprotein"/>
</dbReference>
<feature type="domain" description="Reverse transcriptase" evidence="8">
    <location>
        <begin position="575"/>
        <end position="754"/>
    </location>
</feature>
<dbReference type="InterPro" id="IPR000477">
    <property type="entry name" value="RT_dom"/>
</dbReference>
<protein>
    <recommendedName>
        <fullName evidence="1">RNA-directed DNA polymerase</fullName>
        <ecNumber evidence="1">2.7.7.49</ecNumber>
    </recommendedName>
</protein>
<dbReference type="SUPFAM" id="SSF53098">
    <property type="entry name" value="Ribonuclease H-like"/>
    <property type="match status" value="1"/>
</dbReference>
<name>A0ABY6KB05_9ARAC</name>
<dbReference type="Pfam" id="PF13975">
    <property type="entry name" value="gag-asp_proteas"/>
    <property type="match status" value="1"/>
</dbReference>
<keyword evidence="6" id="KW-0511">Multifunctional enzyme</keyword>
<sequence>MASEQNLLATITQMMQGLQEEKLLREKEKEEKEKRRVLKEEEKEREKLLREKEKEEKEKRRVLKEEEKEKEKLLKEKRRVLKEKEKEEERLLRQQEREEFHQKVTNLEIRFQSRNIPPPTFDGQTSLEGFRRQFEAVTLNNGWGETEKVTNLIVALRGPALDLLQAVPRADLQSYAMLMGELELRYGEQHLRQVYQAQLKLRRQKVGESLQGFEADVKRLCHLAYPGAPIDFLDQLAAQTFTMVFETWKSRECYDLLLSINQERRWFAPWRMKATVDTGAMVSLIKKDVIRSAPTPLRRGMMLKTVTGDTSPILGGLDVEICLGGIRFNHRVLVAEIDDEFILGMDILRRQDFTFDPTQGVLTLGSESFVLSKEGQKDEGVRLFACEDKHIDGNSEGVVRAVAEEPLGCCIGLAEPTDNSAKNLSVARTLVNTIHGKVPIRVANVFFSGVRIRKGDLLATCAPISRISTKEDGQHKIIRQTRLELDLKDLSEEEARNARAFLKKNQDVFSSGDGNLGRTDLVRHRINTGDARPIRQPPRRLPMAKQEEVTGLLRKMKRDGIIEESNGPYGASLGCRPGHHFIGMKNVKKPVVLVTKKDGTTRFCVDYRRLNDTTKKDSYPLPRIDDTLTTLAGSSWFSTLDLKSGYWQVGMHPEDKEKTAFSTGIGLYQFTVMPFGLCNAPATFERLIELVLKGLTWKTCLVYLDDIMVMGRTFEEHLRNLQEVFDRFRANNLALNPKKCQLFQKSVKFLGHIVSTEGIRTSDDKISAIKNWPEPRDKHELRSFLGLCTYYRRFVEGYADIAAPLHRLTEARASFHWNEECDKAFRALKRSLCSSPILAYPQPGTNFILDTDASNLGIGAVLSQVQDEDERVIEFFSRVLTKAERNYCATRKELLAIIKAVEHFHKYLYGQNFLIRTDHAALTWLLRMKNPEGQVARWLEKLQQYHFQIKHRPGRKHNNADALSRRPCGDCKHCERIDEHDVTSRRTTMVPSNDWTAESCRTIQQRDRNIGPILEWKERGNERPSWEVISDKSPELKTLWSQWDSLSIDNGLLKRIWESADGRSKTMQLVVPKVQVPNVLRDIHDGVSGAHFGINKTLKKVRERFYWVYYHEDVERWCKECDRCAASKGPKTRSRGVMREYNMGAPFERIAIDVAGPFPVTEGGNKYILVAMDYSTKWPEAYAIPNQEATTVAKVLMDNLICRFGVPLELHSDQGRNFEAGVFQELCRLLGIRKTRTTPLHPQSDGMVERFNKTMEEHLSKVVEQHQRDWDVRLPPFLMAYRAAIHETTGQTPANIMFGRELRLPCDLEFGSPGEPPAEVTAYVNNLRSILLETHELVRAKIRTASHRMKTRYDQRANHDGFRQNDLVWLFDPKRKKGLSPKLMPVWEGPYKIIKRINDLVYRIQRSSKSKAKVVHLGRLACYQGDRTNWT</sequence>
<dbReference type="SUPFAM" id="SSF50630">
    <property type="entry name" value="Acid proteases"/>
    <property type="match status" value="1"/>
</dbReference>
<dbReference type="Pfam" id="PF22938">
    <property type="entry name" value="Integrase_p58_C"/>
    <property type="match status" value="1"/>
</dbReference>
<dbReference type="CDD" id="cd00303">
    <property type="entry name" value="retropepsin_like"/>
    <property type="match status" value="1"/>
</dbReference>
<keyword evidence="11" id="KW-1185">Reference proteome</keyword>
<evidence type="ECO:0000256" key="5">
    <source>
        <dbReference type="ARBA" id="ARBA00022759"/>
    </source>
</evidence>
<dbReference type="InterPro" id="IPR021109">
    <property type="entry name" value="Peptidase_aspartic_dom_sf"/>
</dbReference>
<dbReference type="InterPro" id="IPR054465">
    <property type="entry name" value="Integrase_p58-like_C"/>
</dbReference>
<evidence type="ECO:0000256" key="3">
    <source>
        <dbReference type="ARBA" id="ARBA00022695"/>
    </source>
</evidence>
<keyword evidence="4" id="KW-0540">Nuclease</keyword>
<evidence type="ECO:0000313" key="11">
    <source>
        <dbReference type="Proteomes" id="UP001235939"/>
    </source>
</evidence>
<dbReference type="InterPro" id="IPR001584">
    <property type="entry name" value="Integrase_cat-core"/>
</dbReference>
<dbReference type="InterPro" id="IPR012337">
    <property type="entry name" value="RNaseH-like_sf"/>
</dbReference>
<dbReference type="Gene3D" id="1.10.340.70">
    <property type="match status" value="1"/>
</dbReference>
<dbReference type="CDD" id="cd01647">
    <property type="entry name" value="RT_LTR"/>
    <property type="match status" value="1"/>
</dbReference>
<evidence type="ECO:0000256" key="6">
    <source>
        <dbReference type="ARBA" id="ARBA00023268"/>
    </source>
</evidence>
<dbReference type="Proteomes" id="UP001235939">
    <property type="component" value="Chromosome 03"/>
</dbReference>
<dbReference type="Pfam" id="PF17919">
    <property type="entry name" value="RT_RNaseH_2"/>
    <property type="match status" value="1"/>
</dbReference>
<dbReference type="Gene3D" id="3.30.420.10">
    <property type="entry name" value="Ribonuclease H-like superfamily/Ribonuclease H"/>
    <property type="match status" value="1"/>
</dbReference>
<evidence type="ECO:0000256" key="4">
    <source>
        <dbReference type="ARBA" id="ARBA00022722"/>
    </source>
</evidence>
<dbReference type="EMBL" id="CP092865">
    <property type="protein sequence ID" value="UYV64922.1"/>
    <property type="molecule type" value="Genomic_DNA"/>
</dbReference>
<organism evidence="10 11">
    <name type="scientific">Cordylochernes scorpioides</name>
    <dbReference type="NCBI Taxonomy" id="51811"/>
    <lineage>
        <taxon>Eukaryota</taxon>
        <taxon>Metazoa</taxon>
        <taxon>Ecdysozoa</taxon>
        <taxon>Arthropoda</taxon>
        <taxon>Chelicerata</taxon>
        <taxon>Arachnida</taxon>
        <taxon>Pseudoscorpiones</taxon>
        <taxon>Cheliferoidea</taxon>
        <taxon>Chernetidae</taxon>
        <taxon>Cordylochernes</taxon>
    </lineage>
</organism>
<evidence type="ECO:0000313" key="10">
    <source>
        <dbReference type="EMBL" id="UYV64922.1"/>
    </source>
</evidence>
<dbReference type="EC" id="2.7.7.49" evidence="1"/>
<dbReference type="Gene3D" id="3.10.10.10">
    <property type="entry name" value="HIV Type 1 Reverse Transcriptase, subunit A, domain 1"/>
    <property type="match status" value="1"/>
</dbReference>
<dbReference type="Pfam" id="PF17921">
    <property type="entry name" value="Integrase_H2C2"/>
    <property type="match status" value="1"/>
</dbReference>
<dbReference type="InterPro" id="IPR041577">
    <property type="entry name" value="RT_RNaseH_2"/>
</dbReference>
<dbReference type="InterPro" id="IPR043502">
    <property type="entry name" value="DNA/RNA_pol_sf"/>
</dbReference>
<dbReference type="PROSITE" id="PS50994">
    <property type="entry name" value="INTEGRASE"/>
    <property type="match status" value="1"/>
</dbReference>
<dbReference type="Gene3D" id="3.10.20.370">
    <property type="match status" value="1"/>
</dbReference>
<proteinExistence type="predicted"/>
<evidence type="ECO:0000259" key="8">
    <source>
        <dbReference type="PROSITE" id="PS50878"/>
    </source>
</evidence>
<dbReference type="SUPFAM" id="SSF56672">
    <property type="entry name" value="DNA/RNA polymerases"/>
    <property type="match status" value="1"/>
</dbReference>
<accession>A0ABY6KB05</accession>
<dbReference type="CDD" id="cd09274">
    <property type="entry name" value="RNase_HI_RT_Ty3"/>
    <property type="match status" value="1"/>
</dbReference>
<keyword evidence="2" id="KW-0808">Transferase</keyword>
<evidence type="ECO:0000259" key="9">
    <source>
        <dbReference type="PROSITE" id="PS50994"/>
    </source>
</evidence>
<dbReference type="PANTHER" id="PTHR37984">
    <property type="entry name" value="PROTEIN CBG26694"/>
    <property type="match status" value="1"/>
</dbReference>